<dbReference type="GO" id="GO:0015891">
    <property type="term" value="P:siderophore transport"/>
    <property type="evidence" value="ECO:0007669"/>
    <property type="project" value="InterPro"/>
</dbReference>
<keyword evidence="4" id="KW-1003">Cell membrane</keyword>
<evidence type="ECO:0000256" key="2">
    <source>
        <dbReference type="ARBA" id="ARBA00006555"/>
    </source>
</evidence>
<dbReference type="NCBIfam" id="TIGR01352">
    <property type="entry name" value="tonB_Cterm"/>
    <property type="match status" value="1"/>
</dbReference>
<dbReference type="InterPro" id="IPR037682">
    <property type="entry name" value="TonB_C"/>
</dbReference>
<dbReference type="PRINTS" id="PR01374">
    <property type="entry name" value="TONBPROTEIN"/>
</dbReference>
<dbReference type="InterPro" id="IPR006260">
    <property type="entry name" value="TonB/TolA_C"/>
</dbReference>
<dbReference type="PANTHER" id="PTHR33446:SF2">
    <property type="entry name" value="PROTEIN TONB"/>
    <property type="match status" value="1"/>
</dbReference>
<dbReference type="GO" id="GO:0098797">
    <property type="term" value="C:plasma membrane protein complex"/>
    <property type="evidence" value="ECO:0007669"/>
    <property type="project" value="TreeGrafter"/>
</dbReference>
<keyword evidence="9 10" id="KW-0472">Membrane</keyword>
<feature type="domain" description="TonB C-terminal" evidence="11">
    <location>
        <begin position="142"/>
        <end position="232"/>
    </location>
</feature>
<dbReference type="Pfam" id="PF03544">
    <property type="entry name" value="TonB_C"/>
    <property type="match status" value="1"/>
</dbReference>
<organism evidence="12 13">
    <name type="scientific">Bacteroides coprosuis DSM 18011</name>
    <dbReference type="NCBI Taxonomy" id="679937"/>
    <lineage>
        <taxon>Bacteria</taxon>
        <taxon>Pseudomonadati</taxon>
        <taxon>Bacteroidota</taxon>
        <taxon>Bacteroidia</taxon>
        <taxon>Bacteroidales</taxon>
        <taxon>Bacteroidaceae</taxon>
        <taxon>Bacteroides</taxon>
    </lineage>
</organism>
<keyword evidence="3" id="KW-0813">Transport</keyword>
<dbReference type="InterPro" id="IPR003538">
    <property type="entry name" value="TonB"/>
</dbReference>
<dbReference type="PANTHER" id="PTHR33446">
    <property type="entry name" value="PROTEIN TONB-RELATED"/>
    <property type="match status" value="1"/>
</dbReference>
<evidence type="ECO:0000256" key="10">
    <source>
        <dbReference type="SAM" id="Phobius"/>
    </source>
</evidence>
<dbReference type="GO" id="GO:0055085">
    <property type="term" value="P:transmembrane transport"/>
    <property type="evidence" value="ECO:0007669"/>
    <property type="project" value="InterPro"/>
</dbReference>
<keyword evidence="6 10" id="KW-0812">Transmembrane</keyword>
<dbReference type="HOGENOM" id="CLU_065795_1_1_10"/>
<dbReference type="EMBL" id="CM001167">
    <property type="protein sequence ID" value="EGJ70295.1"/>
    <property type="molecule type" value="Genomic_DNA"/>
</dbReference>
<evidence type="ECO:0000256" key="6">
    <source>
        <dbReference type="ARBA" id="ARBA00022692"/>
    </source>
</evidence>
<dbReference type="InterPro" id="IPR051045">
    <property type="entry name" value="TonB-dependent_transducer"/>
</dbReference>
<dbReference type="OrthoDB" id="9814002at2"/>
<dbReference type="Proteomes" id="UP000018439">
    <property type="component" value="Chromosome"/>
</dbReference>
<dbReference type="GO" id="GO:0031992">
    <property type="term" value="F:energy transducer activity"/>
    <property type="evidence" value="ECO:0007669"/>
    <property type="project" value="InterPro"/>
</dbReference>
<dbReference type="FunFam" id="3.30.1150.10:FF:000002">
    <property type="entry name" value="Energy transducer TonB"/>
    <property type="match status" value="1"/>
</dbReference>
<dbReference type="PROSITE" id="PS52015">
    <property type="entry name" value="TONB_CTD"/>
    <property type="match status" value="1"/>
</dbReference>
<evidence type="ECO:0000256" key="1">
    <source>
        <dbReference type="ARBA" id="ARBA00004383"/>
    </source>
</evidence>
<keyword evidence="8 10" id="KW-1133">Transmembrane helix</keyword>
<evidence type="ECO:0000256" key="5">
    <source>
        <dbReference type="ARBA" id="ARBA00022519"/>
    </source>
</evidence>
<reference evidence="12 13" key="1">
    <citation type="journal article" date="2011" name="Stand. Genomic Sci.">
        <title>Non-contiguous finished genome sequence of Bacteroides coprosuis type strain (PC139).</title>
        <authorList>
            <person name="Land M."/>
            <person name="Held B."/>
            <person name="Gronow S."/>
            <person name="Abt B."/>
            <person name="Lucas S."/>
            <person name="Del Rio T.G."/>
            <person name="Nolan M."/>
            <person name="Tice H."/>
            <person name="Cheng J.F."/>
            <person name="Pitluck S."/>
            <person name="Liolios K."/>
            <person name="Pagani I."/>
            <person name="Ivanova N."/>
            <person name="Mavromatis K."/>
            <person name="Mikhailova N."/>
            <person name="Pati A."/>
            <person name="Tapia R."/>
            <person name="Han C."/>
            <person name="Goodwin L."/>
            <person name="Chen A."/>
            <person name="Palaniappan K."/>
            <person name="Hauser L."/>
            <person name="Brambilla E.M."/>
            <person name="Rohde M."/>
            <person name="Goker M."/>
            <person name="Detter J.C."/>
            <person name="Woyke T."/>
            <person name="Bristow J."/>
            <person name="Eisen J.A."/>
            <person name="Markowitz V."/>
            <person name="Hugenholtz P."/>
            <person name="Kyrpides N.C."/>
            <person name="Klenk H.P."/>
            <person name="Lapidus A."/>
        </authorList>
    </citation>
    <scope>NUCLEOTIDE SEQUENCE</scope>
    <source>
        <strain evidence="12 13">DSM 18011</strain>
    </source>
</reference>
<accession>F3ZP68</accession>
<dbReference type="GO" id="GO:0015031">
    <property type="term" value="P:protein transport"/>
    <property type="evidence" value="ECO:0007669"/>
    <property type="project" value="UniProtKB-KW"/>
</dbReference>
<evidence type="ECO:0000256" key="8">
    <source>
        <dbReference type="ARBA" id="ARBA00022989"/>
    </source>
</evidence>
<sequence>MEVKKSPKADLEPRKSTWHILGYVIVLALLFVSFEWSKRDIKIDTSQAVADISFEEDIMPITEQDNTPPPPPPPAEVPPQVTEILNVVDDDEDVADVQIATNEDLGQKVEVKQFVAPTVIEEAAPQEEEIFVVVEEMPEPPGGIAELMKFLGKNIKYPTIAQENGIQGRVVVEFVVNRDGTIVDPKVVRGVDPSLDKEAIRVIMSMPKWKPGKQGGKTVRVKYTVPVTFRLK</sequence>
<dbReference type="STRING" id="679937.Bcop_0076"/>
<dbReference type="eggNOG" id="COG0810">
    <property type="taxonomic scope" value="Bacteria"/>
</dbReference>
<name>F3ZP68_9BACE</name>
<dbReference type="GO" id="GO:0030288">
    <property type="term" value="C:outer membrane-bounded periplasmic space"/>
    <property type="evidence" value="ECO:0007669"/>
    <property type="project" value="InterPro"/>
</dbReference>
<evidence type="ECO:0000256" key="9">
    <source>
        <dbReference type="ARBA" id="ARBA00023136"/>
    </source>
</evidence>
<comment type="similarity">
    <text evidence="2">Belongs to the TonB family.</text>
</comment>
<feature type="transmembrane region" description="Helical" evidence="10">
    <location>
        <begin position="20"/>
        <end position="37"/>
    </location>
</feature>
<gene>
    <name evidence="12" type="ORF">Bcop_0076</name>
</gene>
<keyword evidence="13" id="KW-1185">Reference proteome</keyword>
<evidence type="ECO:0000313" key="13">
    <source>
        <dbReference type="Proteomes" id="UP000018439"/>
    </source>
</evidence>
<evidence type="ECO:0000313" key="12">
    <source>
        <dbReference type="EMBL" id="EGJ70295.1"/>
    </source>
</evidence>
<dbReference type="Gene3D" id="3.30.1150.10">
    <property type="match status" value="1"/>
</dbReference>
<proteinExistence type="inferred from homology"/>
<evidence type="ECO:0000256" key="4">
    <source>
        <dbReference type="ARBA" id="ARBA00022475"/>
    </source>
</evidence>
<keyword evidence="7" id="KW-0653">Protein transport</keyword>
<evidence type="ECO:0000256" key="7">
    <source>
        <dbReference type="ARBA" id="ARBA00022927"/>
    </source>
</evidence>
<keyword evidence="5" id="KW-0997">Cell inner membrane</keyword>
<evidence type="ECO:0000256" key="3">
    <source>
        <dbReference type="ARBA" id="ARBA00022448"/>
    </source>
</evidence>
<dbReference type="AlphaFoldDB" id="F3ZP68"/>
<comment type="subcellular location">
    <subcellularLocation>
        <location evidence="1">Cell inner membrane</location>
        <topology evidence="1">Single-pass membrane protein</topology>
        <orientation evidence="1">Periplasmic side</orientation>
    </subcellularLocation>
</comment>
<protein>
    <submittedName>
        <fullName evidence="12">TonB family protein</fullName>
    </submittedName>
</protein>
<evidence type="ECO:0000259" key="11">
    <source>
        <dbReference type="PROSITE" id="PS52015"/>
    </source>
</evidence>
<dbReference type="SUPFAM" id="SSF74653">
    <property type="entry name" value="TolA/TonB C-terminal domain"/>
    <property type="match status" value="1"/>
</dbReference>